<protein>
    <submittedName>
        <fullName evidence="2">Uncharacterized protein</fullName>
    </submittedName>
</protein>
<accession>A0A6C0HJR4</accession>
<evidence type="ECO:0000313" key="2">
    <source>
        <dbReference type="EMBL" id="QHT80852.1"/>
    </source>
</evidence>
<reference evidence="2" key="1">
    <citation type="journal article" date="2020" name="Nature">
        <title>Giant virus diversity and host interactions through global metagenomics.</title>
        <authorList>
            <person name="Schulz F."/>
            <person name="Roux S."/>
            <person name="Paez-Espino D."/>
            <person name="Jungbluth S."/>
            <person name="Walsh D.A."/>
            <person name="Denef V.J."/>
            <person name="McMahon K.D."/>
            <person name="Konstantinidis K.T."/>
            <person name="Eloe-Fadrosh E.A."/>
            <person name="Kyrpides N.C."/>
            <person name="Woyke T."/>
        </authorList>
    </citation>
    <scope>NUCLEOTIDE SEQUENCE</scope>
    <source>
        <strain evidence="2">GVMAG-M-3300023184-121</strain>
    </source>
</reference>
<dbReference type="AlphaFoldDB" id="A0A6C0HJR4"/>
<sequence length="715" mass="80685">MGSGTSIALSYPVKDHEDLYKRTEQYRTLISDIFNYMLYQLDVNDFLQLSSQAGCKKYVLFMANNLQYFFHQMRVDISSDKSGILAFQKSSVLESPSGDAALEKQTLCLALSYYYTRIFQIYAALAITLMDDISALEKTSADVKRTIMGTTQYIMNPPPGHKREVLTVSAEKMKQFGGFAGMDMGNFEFMSSFLTDNRQDKGFVSKYRTGDTKTDAVIFFKPTTDQWGRIRDIRNTSQSKSLYETAIFNILIESVSNLYSTLEIRANKIDGAENKIRFGISKLSFRKKGMTYDTSIFNIQSLPEIGDNISTSFTVVVSSEADSSKKYAIENSDESIEKYFNRLFLKLVPAIKRQISDKTEYSSESKDPDELQTGYLKYTMENRPIGHCIARGMQILSSLQQDSFGKPFFTSSVCKVKFFKSAKSVDGERKGLPEAGKSIAESTPFKTALYFFADTIAFGSPKLLHSPESIQIYKASYLKMLSLMEGPAKVQEVGEKVVSSSNPMKDYPFSEIKNKRDMKTGYCRDYMDTDIKLDETQGRAIKNDYVLKLFEKQFKHAEECGKIFAQLFYHKRTGNHVEIALSENIQRGGIPEINRINAIVRALLLDYYVGCEEIYHDGMRAVIQFADGNKKAEVQGQQLAQQQLKAQQAMKAQQAATGVQQAQVAAVQNRANTAQQTQAVAMRPLRNAQARVQEQRGQTRRAIGVKGGTRKALRK</sequence>
<organism evidence="2">
    <name type="scientific">viral metagenome</name>
    <dbReference type="NCBI Taxonomy" id="1070528"/>
    <lineage>
        <taxon>unclassified sequences</taxon>
        <taxon>metagenomes</taxon>
        <taxon>organismal metagenomes</taxon>
    </lineage>
</organism>
<name>A0A6C0HJR4_9ZZZZ</name>
<proteinExistence type="predicted"/>
<dbReference type="EMBL" id="MN739975">
    <property type="protein sequence ID" value="QHT80852.1"/>
    <property type="molecule type" value="Genomic_DNA"/>
</dbReference>
<evidence type="ECO:0000256" key="1">
    <source>
        <dbReference type="SAM" id="MobiDB-lite"/>
    </source>
</evidence>
<feature type="region of interest" description="Disordered" evidence="1">
    <location>
        <begin position="690"/>
        <end position="715"/>
    </location>
</feature>